<evidence type="ECO:0000313" key="2">
    <source>
        <dbReference type="EMBL" id="MCW6512823.1"/>
    </source>
</evidence>
<reference evidence="2" key="1">
    <citation type="submission" date="2022-05" db="EMBL/GenBank/DDBJ databases">
        <authorList>
            <person name="Pankratov T."/>
        </authorList>
    </citation>
    <scope>NUCLEOTIDE SEQUENCE</scope>
    <source>
        <strain evidence="2">BP6-180914</strain>
    </source>
</reference>
<dbReference type="InterPro" id="IPR011992">
    <property type="entry name" value="EF-hand-dom_pair"/>
</dbReference>
<evidence type="ECO:0000259" key="1">
    <source>
        <dbReference type="PROSITE" id="PS50222"/>
    </source>
</evidence>
<dbReference type="InterPro" id="IPR002048">
    <property type="entry name" value="EF_hand_dom"/>
</dbReference>
<dbReference type="AlphaFoldDB" id="A0AA41Z4J9"/>
<dbReference type="RefSeq" id="WP_282589197.1">
    <property type="nucleotide sequence ID" value="NZ_JAMOIM010000067.1"/>
</dbReference>
<protein>
    <recommendedName>
        <fullName evidence="1">EF-hand domain-containing protein</fullName>
    </recommendedName>
</protein>
<dbReference type="Gene3D" id="1.10.238.10">
    <property type="entry name" value="EF-hand"/>
    <property type="match status" value="1"/>
</dbReference>
<keyword evidence="3" id="KW-1185">Reference proteome</keyword>
<organism evidence="2 3">
    <name type="scientific">Lichenifustis flavocetrariae</name>
    <dbReference type="NCBI Taxonomy" id="2949735"/>
    <lineage>
        <taxon>Bacteria</taxon>
        <taxon>Pseudomonadati</taxon>
        <taxon>Pseudomonadota</taxon>
        <taxon>Alphaproteobacteria</taxon>
        <taxon>Hyphomicrobiales</taxon>
        <taxon>Lichenihabitantaceae</taxon>
        <taxon>Lichenifustis</taxon>
    </lineage>
</organism>
<gene>
    <name evidence="2" type="ORF">M8523_33565</name>
</gene>
<evidence type="ECO:0000313" key="3">
    <source>
        <dbReference type="Proteomes" id="UP001165667"/>
    </source>
</evidence>
<dbReference type="SUPFAM" id="SSF47473">
    <property type="entry name" value="EF-hand"/>
    <property type="match status" value="1"/>
</dbReference>
<dbReference type="PROSITE" id="PS50222">
    <property type="entry name" value="EF_HAND_2"/>
    <property type="match status" value="1"/>
</dbReference>
<name>A0AA41Z4J9_9HYPH</name>
<proteinExistence type="predicted"/>
<comment type="caution">
    <text evidence="2">The sequence shown here is derived from an EMBL/GenBank/DDBJ whole genome shotgun (WGS) entry which is preliminary data.</text>
</comment>
<dbReference type="EMBL" id="JAMOIM010000067">
    <property type="protein sequence ID" value="MCW6512823.1"/>
    <property type="molecule type" value="Genomic_DNA"/>
</dbReference>
<dbReference type="Proteomes" id="UP001165667">
    <property type="component" value="Unassembled WGS sequence"/>
</dbReference>
<accession>A0AA41Z4J9</accession>
<dbReference type="GO" id="GO:0005509">
    <property type="term" value="F:calcium ion binding"/>
    <property type="evidence" value="ECO:0007669"/>
    <property type="project" value="InterPro"/>
</dbReference>
<feature type="domain" description="EF-hand" evidence="1">
    <location>
        <begin position="25"/>
        <end position="60"/>
    </location>
</feature>
<sequence>MSMTVSGMAGGYSVQAMSGASARMPPAQKMASVYSQIDTSGTGSISKSQFTQAFQTMKPTWGFRAMGADAVFQALGPNSSGNVSQKDFVQGMTSLMAQFRSTTASGA</sequence>